<evidence type="ECO:0000313" key="2">
    <source>
        <dbReference type="Proteomes" id="UP000683246"/>
    </source>
</evidence>
<name>A0A8J8MIF5_9FIRM</name>
<dbReference type="InterPro" id="IPR052913">
    <property type="entry name" value="Glycopeptide_resist_protein"/>
</dbReference>
<sequence>MSRKLFCQLCPLTYKLSVLKGRGLRRLQWFMSRKKYVDTFMEEPLPERIYQHKSLIRRKLGQVDMVLQDNKAINLKLAAPCVNGVILKPGQQFSFWKLVGNCTESKGYQEGLIIKGGEMHQGIGGGMCQFTNLIHWMALHSPLTIVEHHHHHHMDMFPDFGRQVPFGTGTSIMYNYLDYQLLNETEHTFQLLCHTTDDYLCGELRCDEPLAYSYHIVEENSYFEQIGDDYYRHNEIYQNKINKNTGSLVSHLLLTKNHAKVLYDVSYIEPNRIKSMKETS</sequence>
<proteinExistence type="predicted"/>
<dbReference type="RefSeq" id="WP_212697897.1">
    <property type="nucleotide sequence ID" value="NZ_CP058649.1"/>
</dbReference>
<reference evidence="1" key="1">
    <citation type="submission" date="2020-07" db="EMBL/GenBank/DDBJ databases">
        <title>Vallitalea pronyensis genome.</title>
        <authorList>
            <person name="Postec A."/>
        </authorList>
    </citation>
    <scope>NUCLEOTIDE SEQUENCE</scope>
    <source>
        <strain evidence="1">FatNI3</strain>
    </source>
</reference>
<dbReference type="KEGG" id="vpy:HZI73_08905"/>
<dbReference type="InterPro" id="IPR007391">
    <property type="entry name" value="Vancomycin_resist_VanW"/>
</dbReference>
<dbReference type="EMBL" id="CP058649">
    <property type="protein sequence ID" value="QUI22412.1"/>
    <property type="molecule type" value="Genomic_DNA"/>
</dbReference>
<dbReference type="Proteomes" id="UP000683246">
    <property type="component" value="Chromosome"/>
</dbReference>
<accession>A0A8J8MIF5</accession>
<dbReference type="PANTHER" id="PTHR35788">
    <property type="entry name" value="EXPORTED PROTEIN-RELATED"/>
    <property type="match status" value="1"/>
</dbReference>
<gene>
    <name evidence="1" type="ORF">HZI73_08905</name>
</gene>
<dbReference type="PANTHER" id="PTHR35788:SF1">
    <property type="entry name" value="EXPORTED PROTEIN"/>
    <property type="match status" value="1"/>
</dbReference>
<organism evidence="1 2">
    <name type="scientific">Vallitalea pronyensis</name>
    <dbReference type="NCBI Taxonomy" id="1348613"/>
    <lineage>
        <taxon>Bacteria</taxon>
        <taxon>Bacillati</taxon>
        <taxon>Bacillota</taxon>
        <taxon>Clostridia</taxon>
        <taxon>Lachnospirales</taxon>
        <taxon>Vallitaleaceae</taxon>
        <taxon>Vallitalea</taxon>
    </lineage>
</organism>
<dbReference type="Pfam" id="PF04294">
    <property type="entry name" value="VanW"/>
    <property type="match status" value="1"/>
</dbReference>
<dbReference type="AlphaFoldDB" id="A0A8J8MIF5"/>
<evidence type="ECO:0000313" key="1">
    <source>
        <dbReference type="EMBL" id="QUI22412.1"/>
    </source>
</evidence>
<keyword evidence="2" id="KW-1185">Reference proteome</keyword>
<protein>
    <submittedName>
        <fullName evidence="1">VanW family protein</fullName>
    </submittedName>
</protein>